<comment type="subcellular location">
    <subcellularLocation>
        <location evidence="7">Cell membrane</location>
        <topology evidence="7">Multi-pass membrane protein</topology>
    </subcellularLocation>
    <subcellularLocation>
        <location evidence="7">Cytoplasmic vesicle</location>
        <location evidence="7">Secretory vesicle membrane</location>
        <topology evidence="7">Multi-pass membrane protein</topology>
    </subcellularLocation>
</comment>
<reference evidence="9" key="1">
    <citation type="submission" date="2019-09" db="EMBL/GenBank/DDBJ databases">
        <title>Draft genome information of white flower Hibiscus syriacus.</title>
        <authorList>
            <person name="Kim Y.-M."/>
        </authorList>
    </citation>
    <scope>NUCLEOTIDE SEQUENCE [LARGE SCALE GENOMIC DNA]</scope>
    <source>
        <strain evidence="9">YM2019G1</strain>
    </source>
</reference>
<dbReference type="AlphaFoldDB" id="A0A6A2Y2N3"/>
<evidence type="ECO:0000256" key="8">
    <source>
        <dbReference type="SAM" id="MobiDB-lite"/>
    </source>
</evidence>
<evidence type="ECO:0000313" key="10">
    <source>
        <dbReference type="Proteomes" id="UP000436088"/>
    </source>
</evidence>
<feature type="transmembrane region" description="Helical" evidence="7">
    <location>
        <begin position="239"/>
        <end position="263"/>
    </location>
</feature>
<dbReference type="EMBL" id="VEPZ02001714">
    <property type="protein sequence ID" value="KAE8662304.1"/>
    <property type="molecule type" value="Genomic_DNA"/>
</dbReference>
<organism evidence="9 10">
    <name type="scientific">Hibiscus syriacus</name>
    <name type="common">Rose of Sharon</name>
    <dbReference type="NCBI Taxonomy" id="106335"/>
    <lineage>
        <taxon>Eukaryota</taxon>
        <taxon>Viridiplantae</taxon>
        <taxon>Streptophyta</taxon>
        <taxon>Embryophyta</taxon>
        <taxon>Tracheophyta</taxon>
        <taxon>Spermatophyta</taxon>
        <taxon>Magnoliopsida</taxon>
        <taxon>eudicotyledons</taxon>
        <taxon>Gunneridae</taxon>
        <taxon>Pentapetalae</taxon>
        <taxon>rosids</taxon>
        <taxon>malvids</taxon>
        <taxon>Malvales</taxon>
        <taxon>Malvaceae</taxon>
        <taxon>Malvoideae</taxon>
        <taxon>Hibiscus</taxon>
    </lineage>
</organism>
<keyword evidence="7" id="KW-0813">Transport</keyword>
<dbReference type="PANTHER" id="PTHR10687:SF76">
    <property type="entry name" value="SECRETORY CARRIER-ASSOCIATED MEMBRANE PROTEIN 1"/>
    <property type="match status" value="1"/>
</dbReference>
<evidence type="ECO:0000313" key="9">
    <source>
        <dbReference type="EMBL" id="KAE8662304.1"/>
    </source>
</evidence>
<evidence type="ECO:0000256" key="7">
    <source>
        <dbReference type="RuleBase" id="RU363122"/>
    </source>
</evidence>
<sequence length="292" mass="33187">MSAFDEDDVNPFSNPSVRKSEADNYGTTLGGVPPATSRLSPLPPESYERGAPIDIPLDTSAKSLKEKEKELRQKEAELQRREEELRRKEEALARSGVEIEEKNWPPFFPIIHHNIAKEIPIHLQHMQYVAFTTLLGLLLCLTWNVIAVTTAWIEGQGPIIWLLAIIYLITGVPGAYYVWYRPLYRAMRTDSSFNFGWFFLFYSFHIAFCVFAAVAPPFMFEWNSLTGVMPAISLSSYSASAGIFYFIGFAFFCLESLFSIWVIQQVLRHFRSSGKAEEIKHEAAKKAVATAR</sequence>
<dbReference type="GO" id="GO:0005886">
    <property type="term" value="C:plasma membrane"/>
    <property type="evidence" value="ECO:0007669"/>
    <property type="project" value="UniProtKB-SubCell"/>
</dbReference>
<keyword evidence="7" id="KW-1003">Cell membrane</keyword>
<dbReference type="GO" id="GO:0055038">
    <property type="term" value="C:recycling endosome membrane"/>
    <property type="evidence" value="ECO:0007669"/>
    <property type="project" value="TreeGrafter"/>
</dbReference>
<evidence type="ECO:0000256" key="5">
    <source>
        <dbReference type="ARBA" id="ARBA00023136"/>
    </source>
</evidence>
<keyword evidence="4 7" id="KW-1133">Transmembrane helix</keyword>
<evidence type="ECO:0000256" key="3">
    <source>
        <dbReference type="ARBA" id="ARBA00022692"/>
    </source>
</evidence>
<feature type="transmembrane region" description="Helical" evidence="7">
    <location>
        <begin position="199"/>
        <end position="219"/>
    </location>
</feature>
<keyword evidence="6 7" id="KW-0968">Cytoplasmic vesicle</keyword>
<evidence type="ECO:0000256" key="2">
    <source>
        <dbReference type="ARBA" id="ARBA00010482"/>
    </source>
</evidence>
<dbReference type="InterPro" id="IPR007273">
    <property type="entry name" value="SCAMP"/>
</dbReference>
<dbReference type="PANTHER" id="PTHR10687">
    <property type="entry name" value="SECRETORY CARRIER-ASSOCIATED MEMBRANE PROTEIN SCAMP"/>
    <property type="match status" value="1"/>
</dbReference>
<comment type="caution">
    <text evidence="9">The sequence shown here is derived from an EMBL/GenBank/DDBJ whole genome shotgun (WGS) entry which is preliminary data.</text>
</comment>
<feature type="region of interest" description="Disordered" evidence="8">
    <location>
        <begin position="1"/>
        <end position="65"/>
    </location>
</feature>
<proteinExistence type="inferred from homology"/>
<feature type="transmembrane region" description="Helical" evidence="7">
    <location>
        <begin position="128"/>
        <end position="153"/>
    </location>
</feature>
<dbReference type="GO" id="GO:0032588">
    <property type="term" value="C:trans-Golgi network membrane"/>
    <property type="evidence" value="ECO:0007669"/>
    <property type="project" value="TreeGrafter"/>
</dbReference>
<keyword evidence="10" id="KW-1185">Reference proteome</keyword>
<dbReference type="GO" id="GO:0015031">
    <property type="term" value="P:protein transport"/>
    <property type="evidence" value="ECO:0007669"/>
    <property type="project" value="InterPro"/>
</dbReference>
<comment type="similarity">
    <text evidence="2 7">Belongs to the SCAMP family.</text>
</comment>
<dbReference type="Proteomes" id="UP000436088">
    <property type="component" value="Unassembled WGS sequence"/>
</dbReference>
<protein>
    <recommendedName>
        <fullName evidence="7">Secretory carrier-associated membrane protein</fullName>
        <shortName evidence="7">Secretory carrier membrane protein</shortName>
    </recommendedName>
</protein>
<dbReference type="Pfam" id="PF04144">
    <property type="entry name" value="SCAMP"/>
    <property type="match status" value="1"/>
</dbReference>
<evidence type="ECO:0000256" key="6">
    <source>
        <dbReference type="ARBA" id="ARBA00023329"/>
    </source>
</evidence>
<comment type="function">
    <text evidence="1 7">Probably involved in membrane trafficking.</text>
</comment>
<feature type="transmembrane region" description="Helical" evidence="7">
    <location>
        <begin position="159"/>
        <end position="179"/>
    </location>
</feature>
<accession>A0A6A2Y2N3</accession>
<gene>
    <name evidence="9" type="ORF">F3Y22_tig00113548pilonHSYRG00079</name>
</gene>
<evidence type="ECO:0000256" key="1">
    <source>
        <dbReference type="ARBA" id="ARBA00004003"/>
    </source>
</evidence>
<evidence type="ECO:0000256" key="4">
    <source>
        <dbReference type="ARBA" id="ARBA00022989"/>
    </source>
</evidence>
<dbReference type="GO" id="GO:0030658">
    <property type="term" value="C:transport vesicle membrane"/>
    <property type="evidence" value="ECO:0007669"/>
    <property type="project" value="UniProtKB-SubCell"/>
</dbReference>
<keyword evidence="5 7" id="KW-0472">Membrane</keyword>
<name>A0A6A2Y2N3_HIBSY</name>
<keyword evidence="3 7" id="KW-0812">Transmembrane</keyword>